<proteinExistence type="predicted"/>
<protein>
    <submittedName>
        <fullName evidence="2">Uncharacterized protein</fullName>
    </submittedName>
</protein>
<gene>
    <name evidence="2" type="ORF">TELCIR_09435</name>
</gene>
<feature type="region of interest" description="Disordered" evidence="1">
    <location>
        <begin position="153"/>
        <end position="207"/>
    </location>
</feature>
<organism evidence="2 3">
    <name type="scientific">Teladorsagia circumcincta</name>
    <name type="common">Brown stomach worm</name>
    <name type="synonym">Ostertagia circumcincta</name>
    <dbReference type="NCBI Taxonomy" id="45464"/>
    <lineage>
        <taxon>Eukaryota</taxon>
        <taxon>Metazoa</taxon>
        <taxon>Ecdysozoa</taxon>
        <taxon>Nematoda</taxon>
        <taxon>Chromadorea</taxon>
        <taxon>Rhabditida</taxon>
        <taxon>Rhabditina</taxon>
        <taxon>Rhabditomorpha</taxon>
        <taxon>Strongyloidea</taxon>
        <taxon>Trichostrongylidae</taxon>
        <taxon>Teladorsagia</taxon>
    </lineage>
</organism>
<accession>A0A2G9UF20</accession>
<evidence type="ECO:0000313" key="2">
    <source>
        <dbReference type="EMBL" id="PIO68763.1"/>
    </source>
</evidence>
<dbReference type="AlphaFoldDB" id="A0A2G9UF20"/>
<dbReference type="EMBL" id="KZ346938">
    <property type="protein sequence ID" value="PIO68763.1"/>
    <property type="molecule type" value="Genomic_DNA"/>
</dbReference>
<sequence>MSRRADCGASPPFTVPLADVQERHTRARWNLNCIEDADPFAIDQALLCTFTRVLDYNELKTVDSNCSLSHCVHAEGDCLQACVEGYQWCVAAAVTPKDKDIHNSDILKEMHYCQTCYLFRRLKTPTTWPGGLPDGPMYLLDREKNSEQCPLAKEVLPASSGNASFESGGGSYESGGASNESGGASNESGGASNESGGASNDSGGASS</sequence>
<feature type="compositionally biased region" description="Low complexity" evidence="1">
    <location>
        <begin position="174"/>
        <end position="207"/>
    </location>
</feature>
<evidence type="ECO:0000313" key="3">
    <source>
        <dbReference type="Proteomes" id="UP000230423"/>
    </source>
</evidence>
<keyword evidence="3" id="KW-1185">Reference proteome</keyword>
<dbReference type="Proteomes" id="UP000230423">
    <property type="component" value="Unassembled WGS sequence"/>
</dbReference>
<evidence type="ECO:0000256" key="1">
    <source>
        <dbReference type="SAM" id="MobiDB-lite"/>
    </source>
</evidence>
<reference evidence="2 3" key="1">
    <citation type="submission" date="2015-09" db="EMBL/GenBank/DDBJ databases">
        <title>Draft genome of the parasitic nematode Teladorsagia circumcincta isolate WARC Sus (inbred).</title>
        <authorList>
            <person name="Mitreva M."/>
        </authorList>
    </citation>
    <scope>NUCLEOTIDE SEQUENCE [LARGE SCALE GENOMIC DNA]</scope>
    <source>
        <strain evidence="2 3">S</strain>
    </source>
</reference>
<name>A0A2G9UF20_TELCI</name>